<reference evidence="1" key="2">
    <citation type="journal article" date="2015" name="Data Brief">
        <title>Shoot transcriptome of the giant reed, Arundo donax.</title>
        <authorList>
            <person name="Barrero R.A."/>
            <person name="Guerrero F.D."/>
            <person name="Moolhuijzen P."/>
            <person name="Goolsby J.A."/>
            <person name="Tidwell J."/>
            <person name="Bellgard S.E."/>
            <person name="Bellgard M.I."/>
        </authorList>
    </citation>
    <scope>NUCLEOTIDE SEQUENCE</scope>
    <source>
        <tissue evidence="1">Shoot tissue taken approximately 20 cm above the soil surface</tissue>
    </source>
</reference>
<protein>
    <submittedName>
        <fullName evidence="1">Uncharacterized protein</fullName>
    </submittedName>
</protein>
<evidence type="ECO:0000313" key="1">
    <source>
        <dbReference type="EMBL" id="JAE07047.1"/>
    </source>
</evidence>
<name>A0A0A9F3Z8_ARUDO</name>
<reference evidence="1" key="1">
    <citation type="submission" date="2014-09" db="EMBL/GenBank/DDBJ databases">
        <authorList>
            <person name="Magalhaes I.L.F."/>
            <person name="Oliveira U."/>
            <person name="Santos F.R."/>
            <person name="Vidigal T.H.D.A."/>
            <person name="Brescovit A.D."/>
            <person name="Santos A.J."/>
        </authorList>
    </citation>
    <scope>NUCLEOTIDE SEQUENCE</scope>
    <source>
        <tissue evidence="1">Shoot tissue taken approximately 20 cm above the soil surface</tissue>
    </source>
</reference>
<accession>A0A0A9F3Z8</accession>
<organism evidence="1">
    <name type="scientific">Arundo donax</name>
    <name type="common">Giant reed</name>
    <name type="synonym">Donax arundinaceus</name>
    <dbReference type="NCBI Taxonomy" id="35708"/>
    <lineage>
        <taxon>Eukaryota</taxon>
        <taxon>Viridiplantae</taxon>
        <taxon>Streptophyta</taxon>
        <taxon>Embryophyta</taxon>
        <taxon>Tracheophyta</taxon>
        <taxon>Spermatophyta</taxon>
        <taxon>Magnoliopsida</taxon>
        <taxon>Liliopsida</taxon>
        <taxon>Poales</taxon>
        <taxon>Poaceae</taxon>
        <taxon>PACMAD clade</taxon>
        <taxon>Arundinoideae</taxon>
        <taxon>Arundineae</taxon>
        <taxon>Arundo</taxon>
    </lineage>
</organism>
<sequence>MCHVIRFLLQNVNQFELPPLTDMSTACSLRRIVVVNWRSKDAYVHNTFCCLPVDTCLL</sequence>
<proteinExistence type="predicted"/>
<dbReference type="AlphaFoldDB" id="A0A0A9F3Z8"/>
<dbReference type="EMBL" id="GBRH01190849">
    <property type="protein sequence ID" value="JAE07047.1"/>
    <property type="molecule type" value="Transcribed_RNA"/>
</dbReference>